<accession>A0A8X8XK15</accession>
<comment type="caution">
    <text evidence="2">The sequence shown here is derived from an EMBL/GenBank/DDBJ whole genome shotgun (WGS) entry which is preliminary data.</text>
</comment>
<dbReference type="PANTHER" id="PTHR42678">
    <property type="entry name" value="AMIDASE"/>
    <property type="match status" value="1"/>
</dbReference>
<protein>
    <recommendedName>
        <fullName evidence="1">Amidase domain-containing protein</fullName>
    </recommendedName>
</protein>
<reference evidence="2" key="2">
    <citation type="submission" date="2020-08" db="EMBL/GenBank/DDBJ databases">
        <title>Plant Genome Project.</title>
        <authorList>
            <person name="Zhang R.-G."/>
        </authorList>
    </citation>
    <scope>NUCLEOTIDE SEQUENCE</scope>
    <source>
        <strain evidence="2">Huo1</strain>
        <tissue evidence="2">Leaf</tissue>
    </source>
</reference>
<dbReference type="EMBL" id="PNBA02000009">
    <property type="protein sequence ID" value="KAG6413480.1"/>
    <property type="molecule type" value="Genomic_DNA"/>
</dbReference>
<name>A0A8X8XK15_SALSN</name>
<dbReference type="Pfam" id="PF01425">
    <property type="entry name" value="Amidase"/>
    <property type="match status" value="2"/>
</dbReference>
<dbReference type="InterPro" id="IPR036928">
    <property type="entry name" value="AS_sf"/>
</dbReference>
<dbReference type="SUPFAM" id="SSF75304">
    <property type="entry name" value="Amidase signature (AS) enzymes"/>
    <property type="match status" value="1"/>
</dbReference>
<evidence type="ECO:0000313" key="2">
    <source>
        <dbReference type="EMBL" id="KAG6413480.1"/>
    </source>
</evidence>
<sequence length="534" mass="58113">MEELNFQVEEATIKSIQQAFADGKLTARKLVDFYLHQIERLNPVLRSVIEVNLDAQLLADELDREKETSRRGGGLADLGELHGIPVLLKDTIGTLDKLNNTAGSYALLGSKVQRDAAVVERLRKSGALILGKASLSEWYRFRSLSGVPNGWCARSGQGVIGVDHGICNIVNVIVCVNMIRLEKDSSTQADCLSTRSSLRNPYLSSGTPCGSSSGSAISVAANMVCVSLGSETHSSIICPSVNNSVVGIKPTVGLTSRAGVIPMTPRWDTIGPICRTVSDAVYVLDVIAGFDPNDEATREASKYIPEGGYKQFLNEDGLKGKRLGIIRHPFMEKIHGTAESEAFELHIDTLRQRGAQLIDNLKIDQIETILDPNLSGEISIMAAEFKSHINVYLKELDDSPVHSLADIIAFNENNPELEMLKEHDQNTFIESEKTNGLGEHEMAILENLAKLSTNGFEKLMKEHKLDAMVTPGSRASAVYAIGGYPAITVPAGYERDGMPFGICFGGLRGSEAKLIEISYAFEQVTKVRKPPSLD</sequence>
<dbReference type="PANTHER" id="PTHR42678:SF25">
    <property type="entry name" value="AMIDASE C869.01"/>
    <property type="match status" value="1"/>
</dbReference>
<feature type="domain" description="Amidase" evidence="1">
    <location>
        <begin position="198"/>
        <end position="514"/>
    </location>
</feature>
<dbReference type="AlphaFoldDB" id="A0A8X8XK15"/>
<keyword evidence="3" id="KW-1185">Reference proteome</keyword>
<reference evidence="2" key="1">
    <citation type="submission" date="2018-01" db="EMBL/GenBank/DDBJ databases">
        <authorList>
            <person name="Mao J.F."/>
        </authorList>
    </citation>
    <scope>NUCLEOTIDE SEQUENCE</scope>
    <source>
        <strain evidence="2">Huo1</strain>
        <tissue evidence="2">Leaf</tissue>
    </source>
</reference>
<evidence type="ECO:0000313" key="3">
    <source>
        <dbReference type="Proteomes" id="UP000298416"/>
    </source>
</evidence>
<dbReference type="Gene3D" id="3.90.1300.10">
    <property type="entry name" value="Amidase signature (AS) domain"/>
    <property type="match status" value="1"/>
</dbReference>
<feature type="domain" description="Amidase" evidence="1">
    <location>
        <begin position="30"/>
        <end position="140"/>
    </location>
</feature>
<evidence type="ECO:0000259" key="1">
    <source>
        <dbReference type="Pfam" id="PF01425"/>
    </source>
</evidence>
<gene>
    <name evidence="2" type="ORF">SASPL_126193</name>
</gene>
<dbReference type="Proteomes" id="UP000298416">
    <property type="component" value="Unassembled WGS sequence"/>
</dbReference>
<organism evidence="2">
    <name type="scientific">Salvia splendens</name>
    <name type="common">Scarlet sage</name>
    <dbReference type="NCBI Taxonomy" id="180675"/>
    <lineage>
        <taxon>Eukaryota</taxon>
        <taxon>Viridiplantae</taxon>
        <taxon>Streptophyta</taxon>
        <taxon>Embryophyta</taxon>
        <taxon>Tracheophyta</taxon>
        <taxon>Spermatophyta</taxon>
        <taxon>Magnoliopsida</taxon>
        <taxon>eudicotyledons</taxon>
        <taxon>Gunneridae</taxon>
        <taxon>Pentapetalae</taxon>
        <taxon>asterids</taxon>
        <taxon>lamiids</taxon>
        <taxon>Lamiales</taxon>
        <taxon>Lamiaceae</taxon>
        <taxon>Nepetoideae</taxon>
        <taxon>Mentheae</taxon>
        <taxon>Salviinae</taxon>
        <taxon>Salvia</taxon>
        <taxon>Salvia subgen. Calosphace</taxon>
        <taxon>core Calosphace</taxon>
    </lineage>
</organism>
<dbReference type="InterPro" id="IPR023631">
    <property type="entry name" value="Amidase_dom"/>
</dbReference>
<proteinExistence type="predicted"/>